<reference evidence="1" key="2">
    <citation type="journal article" date="2015" name="Data Brief">
        <title>Shoot transcriptome of the giant reed, Arundo donax.</title>
        <authorList>
            <person name="Barrero R.A."/>
            <person name="Guerrero F.D."/>
            <person name="Moolhuijzen P."/>
            <person name="Goolsby J.A."/>
            <person name="Tidwell J."/>
            <person name="Bellgard S.E."/>
            <person name="Bellgard M.I."/>
        </authorList>
    </citation>
    <scope>NUCLEOTIDE SEQUENCE</scope>
    <source>
        <tissue evidence="1">Shoot tissue taken approximately 20 cm above the soil surface</tissue>
    </source>
</reference>
<reference evidence="1" key="1">
    <citation type="submission" date="2014-09" db="EMBL/GenBank/DDBJ databases">
        <authorList>
            <person name="Magalhaes I.L.F."/>
            <person name="Oliveira U."/>
            <person name="Santos F.R."/>
            <person name="Vidigal T.H.D.A."/>
            <person name="Brescovit A.D."/>
            <person name="Santos A.J."/>
        </authorList>
    </citation>
    <scope>NUCLEOTIDE SEQUENCE</scope>
    <source>
        <tissue evidence="1">Shoot tissue taken approximately 20 cm above the soil surface</tissue>
    </source>
</reference>
<evidence type="ECO:0000313" key="1">
    <source>
        <dbReference type="EMBL" id="JAD94430.1"/>
    </source>
</evidence>
<protein>
    <submittedName>
        <fullName evidence="1">Uncharacterized protein</fullName>
    </submittedName>
</protein>
<name>A0A0A9E937_ARUDO</name>
<dbReference type="EMBL" id="GBRH01203465">
    <property type="protein sequence ID" value="JAD94430.1"/>
    <property type="molecule type" value="Transcribed_RNA"/>
</dbReference>
<accession>A0A0A9E937</accession>
<sequence>MPPHPQSRIYKGEKGKAVCFMEAISRKI</sequence>
<proteinExistence type="predicted"/>
<dbReference type="AlphaFoldDB" id="A0A0A9E937"/>
<organism evidence="1">
    <name type="scientific">Arundo donax</name>
    <name type="common">Giant reed</name>
    <name type="synonym">Donax arundinaceus</name>
    <dbReference type="NCBI Taxonomy" id="35708"/>
    <lineage>
        <taxon>Eukaryota</taxon>
        <taxon>Viridiplantae</taxon>
        <taxon>Streptophyta</taxon>
        <taxon>Embryophyta</taxon>
        <taxon>Tracheophyta</taxon>
        <taxon>Spermatophyta</taxon>
        <taxon>Magnoliopsida</taxon>
        <taxon>Liliopsida</taxon>
        <taxon>Poales</taxon>
        <taxon>Poaceae</taxon>
        <taxon>PACMAD clade</taxon>
        <taxon>Arundinoideae</taxon>
        <taxon>Arundineae</taxon>
        <taxon>Arundo</taxon>
    </lineage>
</organism>